<dbReference type="CTD" id="78774502"/>
<name>A0A6A5HJS9_CAERE</name>
<evidence type="ECO:0000313" key="3">
    <source>
        <dbReference type="Proteomes" id="UP000483820"/>
    </source>
</evidence>
<keyword evidence="1" id="KW-0472">Membrane</keyword>
<dbReference type="Proteomes" id="UP000483820">
    <property type="component" value="Chromosome II"/>
</dbReference>
<sequence>MDGPYGVLLLTGQVGPFCRAYYQSDKYAKCAKDDTCAGNNDYHFCCVYNNYCNFYSTNWFFWLMFFLVAFIIVGCIGVCIWRCRKNRRGGGEENYEEPDDTV</sequence>
<organism evidence="2 3">
    <name type="scientific">Caenorhabditis remanei</name>
    <name type="common">Caenorhabditis vulgaris</name>
    <dbReference type="NCBI Taxonomy" id="31234"/>
    <lineage>
        <taxon>Eukaryota</taxon>
        <taxon>Metazoa</taxon>
        <taxon>Ecdysozoa</taxon>
        <taxon>Nematoda</taxon>
        <taxon>Chromadorea</taxon>
        <taxon>Rhabditida</taxon>
        <taxon>Rhabditina</taxon>
        <taxon>Rhabditomorpha</taxon>
        <taxon>Rhabditoidea</taxon>
        <taxon>Rhabditidae</taxon>
        <taxon>Peloderinae</taxon>
        <taxon>Caenorhabditis</taxon>
    </lineage>
</organism>
<dbReference type="KEGG" id="crq:GCK72_007718"/>
<dbReference type="AlphaFoldDB" id="A0A6A5HJS9"/>
<keyword evidence="1" id="KW-1133">Transmembrane helix</keyword>
<dbReference type="RefSeq" id="XP_053590592.1">
    <property type="nucleotide sequence ID" value="XM_053726398.1"/>
</dbReference>
<proteinExistence type="predicted"/>
<protein>
    <submittedName>
        <fullName evidence="2">Uncharacterized protein</fullName>
    </submittedName>
</protein>
<evidence type="ECO:0000313" key="2">
    <source>
        <dbReference type="EMBL" id="KAF1767759.1"/>
    </source>
</evidence>
<dbReference type="EMBL" id="WUAV01000002">
    <property type="protein sequence ID" value="KAF1767759.1"/>
    <property type="molecule type" value="Genomic_DNA"/>
</dbReference>
<comment type="caution">
    <text evidence="2">The sequence shown here is derived from an EMBL/GenBank/DDBJ whole genome shotgun (WGS) entry which is preliminary data.</text>
</comment>
<reference evidence="2 3" key="1">
    <citation type="submission" date="2019-12" db="EMBL/GenBank/DDBJ databases">
        <title>Chromosome-level assembly of the Caenorhabditis remanei genome.</title>
        <authorList>
            <person name="Teterina A.A."/>
            <person name="Willis J.H."/>
            <person name="Phillips P.C."/>
        </authorList>
    </citation>
    <scope>NUCLEOTIDE SEQUENCE [LARGE SCALE GENOMIC DNA]</scope>
    <source>
        <strain evidence="2 3">PX506</strain>
        <tissue evidence="2">Whole organism</tissue>
    </source>
</reference>
<keyword evidence="1" id="KW-0812">Transmembrane</keyword>
<gene>
    <name evidence="2" type="ORF">GCK72_007718</name>
</gene>
<evidence type="ECO:0000256" key="1">
    <source>
        <dbReference type="SAM" id="Phobius"/>
    </source>
</evidence>
<dbReference type="GeneID" id="78774502"/>
<accession>A0A6A5HJS9</accession>
<feature type="transmembrane region" description="Helical" evidence="1">
    <location>
        <begin position="59"/>
        <end position="81"/>
    </location>
</feature>